<dbReference type="SUPFAM" id="SSF50475">
    <property type="entry name" value="FMN-binding split barrel"/>
    <property type="match status" value="1"/>
</dbReference>
<evidence type="ECO:0000313" key="3">
    <source>
        <dbReference type="Proteomes" id="UP001205906"/>
    </source>
</evidence>
<dbReference type="PANTHER" id="PTHR34818">
    <property type="entry name" value="PROTEIN BLI-3"/>
    <property type="match status" value="1"/>
</dbReference>
<name>A0ABT1C631_9HYPH</name>
<accession>A0ABT1C631</accession>
<dbReference type="RefSeq" id="WP_252818171.1">
    <property type="nucleotide sequence ID" value="NZ_JAMXQS010000004.1"/>
</dbReference>
<dbReference type="EMBL" id="JAMXQS010000004">
    <property type="protein sequence ID" value="MCO6049958.1"/>
    <property type="molecule type" value="Genomic_DNA"/>
</dbReference>
<dbReference type="InterPro" id="IPR012349">
    <property type="entry name" value="Split_barrel_FMN-bd"/>
</dbReference>
<sequence length="164" mass="17679">MAETENPRDKLYKLIDEVKIAMLTTIEPDGSLHTRPMANQESDAEGNLWFFLDKTSALAQTIQKNSKVSLGYSDPGGDDYVSVSGTAALVTDRATIDEKWSEDVAAWFEGGKDNPNIALLKVNPSEGEYWDTSSSALATAIGYVKATLGKGSGSDVVENKKVSL</sequence>
<feature type="domain" description="General stress protein FMN-binding split barrel" evidence="1">
    <location>
        <begin position="8"/>
        <end position="150"/>
    </location>
</feature>
<proteinExistence type="predicted"/>
<organism evidence="2 3">
    <name type="scientific">Mesorhizobium liriopis</name>
    <dbReference type="NCBI Taxonomy" id="2953882"/>
    <lineage>
        <taxon>Bacteria</taxon>
        <taxon>Pseudomonadati</taxon>
        <taxon>Pseudomonadota</taxon>
        <taxon>Alphaproteobacteria</taxon>
        <taxon>Hyphomicrobiales</taxon>
        <taxon>Phyllobacteriaceae</taxon>
        <taxon>Mesorhizobium</taxon>
    </lineage>
</organism>
<evidence type="ECO:0000259" key="1">
    <source>
        <dbReference type="Pfam" id="PF16242"/>
    </source>
</evidence>
<dbReference type="InterPro" id="IPR038725">
    <property type="entry name" value="YdaG_split_barrel_FMN-bd"/>
</dbReference>
<reference evidence="2 3" key="1">
    <citation type="submission" date="2022-06" db="EMBL/GenBank/DDBJ databases">
        <title>Mesorhizobium sp. strain RP14 Genome sequencing and assembly.</title>
        <authorList>
            <person name="Kim I."/>
        </authorList>
    </citation>
    <scope>NUCLEOTIDE SEQUENCE [LARGE SCALE GENOMIC DNA]</scope>
    <source>
        <strain evidence="3">RP14(2022)</strain>
    </source>
</reference>
<dbReference type="Pfam" id="PF16242">
    <property type="entry name" value="Pyrid_ox_like"/>
    <property type="match status" value="1"/>
</dbReference>
<dbReference type="Gene3D" id="2.30.110.10">
    <property type="entry name" value="Electron Transport, Fmn-binding Protein, Chain A"/>
    <property type="match status" value="1"/>
</dbReference>
<dbReference type="Proteomes" id="UP001205906">
    <property type="component" value="Unassembled WGS sequence"/>
</dbReference>
<keyword evidence="3" id="KW-1185">Reference proteome</keyword>
<dbReference type="PANTHER" id="PTHR34818:SF1">
    <property type="entry name" value="PROTEIN BLI-3"/>
    <property type="match status" value="1"/>
</dbReference>
<evidence type="ECO:0000313" key="2">
    <source>
        <dbReference type="EMBL" id="MCO6049958.1"/>
    </source>
</evidence>
<dbReference type="InterPro" id="IPR052917">
    <property type="entry name" value="Stress-Dev_Protein"/>
</dbReference>
<comment type="caution">
    <text evidence="2">The sequence shown here is derived from an EMBL/GenBank/DDBJ whole genome shotgun (WGS) entry which is preliminary data.</text>
</comment>
<protein>
    <submittedName>
        <fullName evidence="2">Pyridoxamine 5'-phosphate oxidase family protein</fullName>
    </submittedName>
</protein>
<gene>
    <name evidence="2" type="ORF">NGM99_09145</name>
</gene>